<evidence type="ECO:0000256" key="1">
    <source>
        <dbReference type="ARBA" id="ARBA00004651"/>
    </source>
</evidence>
<keyword evidence="4 9" id="KW-1133">Transmembrane helix</keyword>
<evidence type="ECO:0000256" key="6">
    <source>
        <dbReference type="ARBA" id="ARBA00023136"/>
    </source>
</evidence>
<feature type="transmembrane region" description="Helical" evidence="9">
    <location>
        <begin position="211"/>
        <end position="233"/>
    </location>
</feature>
<evidence type="ECO:0000256" key="5">
    <source>
        <dbReference type="ARBA" id="ARBA00023040"/>
    </source>
</evidence>
<name>A0A914VUZ7_9BILA</name>
<dbReference type="Pfam" id="PF00001">
    <property type="entry name" value="7tm_1"/>
    <property type="match status" value="1"/>
</dbReference>
<reference evidence="12" key="1">
    <citation type="submission" date="2022-11" db="UniProtKB">
        <authorList>
            <consortium name="WormBaseParasite"/>
        </authorList>
    </citation>
    <scope>IDENTIFICATION</scope>
</reference>
<dbReference type="GO" id="GO:0042277">
    <property type="term" value="F:peptide binding"/>
    <property type="evidence" value="ECO:0007669"/>
    <property type="project" value="TreeGrafter"/>
</dbReference>
<keyword evidence="3 9" id="KW-0812">Transmembrane</keyword>
<dbReference type="InterPro" id="IPR017452">
    <property type="entry name" value="GPCR_Rhodpsn_7TM"/>
</dbReference>
<dbReference type="GO" id="GO:0005886">
    <property type="term" value="C:plasma membrane"/>
    <property type="evidence" value="ECO:0007669"/>
    <property type="project" value="UniProtKB-SubCell"/>
</dbReference>
<dbReference type="GO" id="GO:0043005">
    <property type="term" value="C:neuron projection"/>
    <property type="evidence" value="ECO:0007669"/>
    <property type="project" value="TreeGrafter"/>
</dbReference>
<keyword evidence="8" id="KW-0807">Transducer</keyword>
<dbReference type="PROSITE" id="PS50262">
    <property type="entry name" value="G_PROTEIN_RECEP_F1_2"/>
    <property type="match status" value="1"/>
</dbReference>
<evidence type="ECO:0000256" key="3">
    <source>
        <dbReference type="ARBA" id="ARBA00022692"/>
    </source>
</evidence>
<feature type="transmembrane region" description="Helical" evidence="9">
    <location>
        <begin position="138"/>
        <end position="158"/>
    </location>
</feature>
<keyword evidence="11" id="KW-1185">Reference proteome</keyword>
<comment type="subcellular location">
    <subcellularLocation>
        <location evidence="1">Cell membrane</location>
        <topology evidence="1">Multi-pass membrane protein</topology>
    </subcellularLocation>
</comment>
<feature type="transmembrane region" description="Helical" evidence="9">
    <location>
        <begin position="274"/>
        <end position="297"/>
    </location>
</feature>
<protein>
    <submittedName>
        <fullName evidence="12">G-protein coupled receptors family 1 profile domain-containing protein</fullName>
    </submittedName>
</protein>
<dbReference type="SUPFAM" id="SSF81321">
    <property type="entry name" value="Family A G protein-coupled receptor-like"/>
    <property type="match status" value="1"/>
</dbReference>
<feature type="transmembrane region" description="Helical" evidence="9">
    <location>
        <begin position="358"/>
        <end position="377"/>
    </location>
</feature>
<keyword evidence="5" id="KW-0297">G-protein coupled receptor</keyword>
<dbReference type="GO" id="GO:0004930">
    <property type="term" value="F:G protein-coupled receptor activity"/>
    <property type="evidence" value="ECO:0007669"/>
    <property type="project" value="UniProtKB-KW"/>
</dbReference>
<dbReference type="AlphaFoldDB" id="A0A914VUZ7"/>
<dbReference type="PANTHER" id="PTHR24229:SF82">
    <property type="entry name" value="G-PROTEIN COUPLED RECEPTORS FAMILY 1 PROFILE DOMAIN-CONTAINING PROTEIN"/>
    <property type="match status" value="1"/>
</dbReference>
<evidence type="ECO:0000313" key="12">
    <source>
        <dbReference type="WBParaSite" id="PSAMB.scaffold2524size22739.g18214.t1"/>
    </source>
</evidence>
<keyword evidence="6 9" id="KW-0472">Membrane</keyword>
<dbReference type="InterPro" id="IPR000276">
    <property type="entry name" value="GPCR_Rhodpsn"/>
</dbReference>
<dbReference type="WBParaSite" id="PSAMB.scaffold2524size22739.g18214.t1">
    <property type="protein sequence ID" value="PSAMB.scaffold2524size22739.g18214.t1"/>
    <property type="gene ID" value="PSAMB.scaffold2524size22739.g18214"/>
</dbReference>
<dbReference type="CDD" id="cd00637">
    <property type="entry name" value="7tm_classA_rhodopsin-like"/>
    <property type="match status" value="1"/>
</dbReference>
<evidence type="ECO:0000256" key="9">
    <source>
        <dbReference type="SAM" id="Phobius"/>
    </source>
</evidence>
<evidence type="ECO:0000256" key="8">
    <source>
        <dbReference type="ARBA" id="ARBA00023224"/>
    </source>
</evidence>
<accession>A0A914VUZ7</accession>
<dbReference type="Gene3D" id="1.20.1070.10">
    <property type="entry name" value="Rhodopsin 7-helix transmembrane proteins"/>
    <property type="match status" value="1"/>
</dbReference>
<evidence type="ECO:0000313" key="11">
    <source>
        <dbReference type="Proteomes" id="UP000887566"/>
    </source>
</evidence>
<organism evidence="11 12">
    <name type="scientific">Plectus sambesii</name>
    <dbReference type="NCBI Taxonomy" id="2011161"/>
    <lineage>
        <taxon>Eukaryota</taxon>
        <taxon>Metazoa</taxon>
        <taxon>Ecdysozoa</taxon>
        <taxon>Nematoda</taxon>
        <taxon>Chromadorea</taxon>
        <taxon>Plectida</taxon>
        <taxon>Plectina</taxon>
        <taxon>Plectoidea</taxon>
        <taxon>Plectidae</taxon>
        <taxon>Plectus</taxon>
    </lineage>
</organism>
<feature type="domain" description="G-protein coupled receptors family 1 profile" evidence="10">
    <location>
        <begin position="116"/>
        <end position="378"/>
    </location>
</feature>
<evidence type="ECO:0000259" key="10">
    <source>
        <dbReference type="PROSITE" id="PS50262"/>
    </source>
</evidence>
<feature type="transmembrane region" description="Helical" evidence="9">
    <location>
        <begin position="35"/>
        <end position="64"/>
    </location>
</feature>
<evidence type="ECO:0000256" key="2">
    <source>
        <dbReference type="ARBA" id="ARBA00022475"/>
    </source>
</evidence>
<sequence length="452" mass="49792">MALGNYDDYVPPEDATFEPPPIEIVHPLTESPSEFTVILCAVLLLALVVGVCGNASLFSLIIYIRKWSAPLPAIHGQTLRQPPLKTSVQPSAARDETTTVAKTQNNNNQRCFECICNIGVPLWRPQCRHSNTYSIKSYIIVLCFTNFIVSTSLAPSIVERFVGVWLLGTGVCKIHLIIVVGGNILTSYLVMALTFNRLSSISPASTQHCGINSGVAVLGFLLIAVVLITPTAINATLNDIIIYSTSAVRVQTEKCAEAAHHDRILLWSPFVTVLFGHILPLIIITYLNIAILKTLLFGNKRYDVASLSSIRASLEKKAALSTAIIGFVHIVCSSPHWALVLFETAFRLEQEASDWLPLLHLLPFISAAVLWVPAGILHEQTQRLKLFEKKTSSCCDSCDSSIRKRTNTGSARLAFPERVNGAEEQLLRKVRRFEDHWISLKTENTVGGESHV</sequence>
<feature type="transmembrane region" description="Helical" evidence="9">
    <location>
        <begin position="318"/>
        <end position="338"/>
    </location>
</feature>
<dbReference type="PANTHER" id="PTHR24229">
    <property type="entry name" value="NEUROPEPTIDES RECEPTOR"/>
    <property type="match status" value="1"/>
</dbReference>
<evidence type="ECO:0000256" key="7">
    <source>
        <dbReference type="ARBA" id="ARBA00023170"/>
    </source>
</evidence>
<keyword evidence="2" id="KW-1003">Cell membrane</keyword>
<feature type="transmembrane region" description="Helical" evidence="9">
    <location>
        <begin position="164"/>
        <end position="190"/>
    </location>
</feature>
<evidence type="ECO:0000256" key="4">
    <source>
        <dbReference type="ARBA" id="ARBA00022989"/>
    </source>
</evidence>
<keyword evidence="7" id="KW-0675">Receptor</keyword>
<proteinExistence type="predicted"/>
<dbReference type="Proteomes" id="UP000887566">
    <property type="component" value="Unplaced"/>
</dbReference>